<gene>
    <name evidence="2" type="ORF">DES40_2573</name>
</gene>
<organism evidence="2 3">
    <name type="scientific">Litorimonas taeanensis</name>
    <dbReference type="NCBI Taxonomy" id="568099"/>
    <lineage>
        <taxon>Bacteria</taxon>
        <taxon>Pseudomonadati</taxon>
        <taxon>Pseudomonadota</taxon>
        <taxon>Alphaproteobacteria</taxon>
        <taxon>Maricaulales</taxon>
        <taxon>Robiginitomaculaceae</taxon>
    </lineage>
</organism>
<evidence type="ECO:0000313" key="3">
    <source>
        <dbReference type="Proteomes" id="UP000282211"/>
    </source>
</evidence>
<feature type="chain" id="PRO_5019197294" evidence="1">
    <location>
        <begin position="23"/>
        <end position="112"/>
    </location>
</feature>
<evidence type="ECO:0000256" key="1">
    <source>
        <dbReference type="SAM" id="SignalP"/>
    </source>
</evidence>
<dbReference type="Proteomes" id="UP000282211">
    <property type="component" value="Unassembled WGS sequence"/>
</dbReference>
<dbReference type="InterPro" id="IPR036163">
    <property type="entry name" value="HMA_dom_sf"/>
</dbReference>
<reference evidence="2 3" key="1">
    <citation type="submission" date="2018-10" db="EMBL/GenBank/DDBJ databases">
        <title>Genomic Encyclopedia of Type Strains, Phase IV (KMG-IV): sequencing the most valuable type-strain genomes for metagenomic binning, comparative biology and taxonomic classification.</title>
        <authorList>
            <person name="Goeker M."/>
        </authorList>
    </citation>
    <scope>NUCLEOTIDE SEQUENCE [LARGE SCALE GENOMIC DNA]</scope>
    <source>
        <strain evidence="2 3">DSM 22008</strain>
    </source>
</reference>
<dbReference type="RefSeq" id="WP_121102751.1">
    <property type="nucleotide sequence ID" value="NZ_RBII01000002.1"/>
</dbReference>
<name>A0A420WFI5_9PROT</name>
<protein>
    <submittedName>
        <fullName evidence="2">Uncharacterized protein</fullName>
    </submittedName>
</protein>
<sequence length="112" mass="12038">MILRTLCLTGALLFAAPVMVHAKEDMAPAVIVETADVQVGLNGLVCDFCSIALNKTFKKNKAVAATYVDLDTKILSVVFKEGHSLDDATLTKLVKKAGYSVTEITRKPVKSL</sequence>
<dbReference type="AlphaFoldDB" id="A0A420WFI5"/>
<dbReference type="SUPFAM" id="SSF55008">
    <property type="entry name" value="HMA, heavy metal-associated domain"/>
    <property type="match status" value="1"/>
</dbReference>
<dbReference type="OrthoDB" id="5513217at2"/>
<keyword evidence="1" id="KW-0732">Signal</keyword>
<comment type="caution">
    <text evidence="2">The sequence shown here is derived from an EMBL/GenBank/DDBJ whole genome shotgun (WGS) entry which is preliminary data.</text>
</comment>
<feature type="signal peptide" evidence="1">
    <location>
        <begin position="1"/>
        <end position="22"/>
    </location>
</feature>
<dbReference type="Gene3D" id="3.30.70.100">
    <property type="match status" value="1"/>
</dbReference>
<dbReference type="InParanoid" id="A0A420WFI5"/>
<keyword evidence="3" id="KW-1185">Reference proteome</keyword>
<evidence type="ECO:0000313" key="2">
    <source>
        <dbReference type="EMBL" id="RKQ69764.1"/>
    </source>
</evidence>
<dbReference type="EMBL" id="RBII01000002">
    <property type="protein sequence ID" value="RKQ69764.1"/>
    <property type="molecule type" value="Genomic_DNA"/>
</dbReference>
<dbReference type="GO" id="GO:0046872">
    <property type="term" value="F:metal ion binding"/>
    <property type="evidence" value="ECO:0007669"/>
    <property type="project" value="InterPro"/>
</dbReference>
<accession>A0A420WFI5</accession>
<proteinExistence type="predicted"/>